<dbReference type="PRINTS" id="PR00793">
    <property type="entry name" value="PROAMNOPTASE"/>
</dbReference>
<dbReference type="Pfam" id="PF00561">
    <property type="entry name" value="Abhydrolase_1"/>
    <property type="match status" value="1"/>
</dbReference>
<evidence type="ECO:0000259" key="4">
    <source>
        <dbReference type="Pfam" id="PF00561"/>
    </source>
</evidence>
<keyword evidence="6" id="KW-1185">Reference proteome</keyword>
<evidence type="ECO:0000256" key="1">
    <source>
        <dbReference type="ARBA" id="ARBA00010088"/>
    </source>
</evidence>
<feature type="signal peptide" evidence="3">
    <location>
        <begin position="1"/>
        <end position="19"/>
    </location>
</feature>
<dbReference type="RefSeq" id="WP_089370597.1">
    <property type="nucleotide sequence ID" value="NZ_BMEP01000003.1"/>
</dbReference>
<sequence>MKNIHLLLFVISISMTSLAQTDPSIYEKFTEQTINIDGYNIHLEVKGEGDAIFFLPGGPGNSHDYMQGNFGQYYKTHKVVFFDWLGRGKSDNAKDVSEYSVEADIEMIEIIRKHLGLEKISVVGHSYGTVPAQGYAIAYPDRVQHMVLINGFHSGAMWQANCDSYNHYAKTHFPERWKKVDSLRALGYLSTDKPLQEVYGNFPTKYVYYHNTSLKQNVPSEKYRGWAGDVYEQIIGPDGDFDVSGSMIHQDYRRKLKDVSAKTLIIAGRYDGVSTPEFAVQYKIFMPQARFEMFENSAHNPYLEEPEKFYDIFDDFFGIKK</sequence>
<dbReference type="Proteomes" id="UP000198379">
    <property type="component" value="Unassembled WGS sequence"/>
</dbReference>
<dbReference type="SUPFAM" id="SSF53474">
    <property type="entry name" value="alpha/beta-Hydrolases"/>
    <property type="match status" value="1"/>
</dbReference>
<proteinExistence type="inferred from homology"/>
<feature type="domain" description="AB hydrolase-1" evidence="4">
    <location>
        <begin position="51"/>
        <end position="306"/>
    </location>
</feature>
<dbReference type="PANTHER" id="PTHR43798">
    <property type="entry name" value="MONOACYLGLYCEROL LIPASE"/>
    <property type="match status" value="1"/>
</dbReference>
<evidence type="ECO:0000256" key="3">
    <source>
        <dbReference type="SAM" id="SignalP"/>
    </source>
</evidence>
<dbReference type="InterPro" id="IPR050266">
    <property type="entry name" value="AB_hydrolase_sf"/>
</dbReference>
<feature type="chain" id="PRO_5013189805" evidence="3">
    <location>
        <begin position="20"/>
        <end position="321"/>
    </location>
</feature>
<dbReference type="OrthoDB" id="9780932at2"/>
<keyword evidence="2" id="KW-0378">Hydrolase</keyword>
<evidence type="ECO:0000313" key="5">
    <source>
        <dbReference type="EMBL" id="SNR48628.1"/>
    </source>
</evidence>
<keyword evidence="3" id="KW-0732">Signal</keyword>
<dbReference type="InterPro" id="IPR000073">
    <property type="entry name" value="AB_hydrolase_1"/>
</dbReference>
<evidence type="ECO:0000256" key="2">
    <source>
        <dbReference type="ARBA" id="ARBA00022801"/>
    </source>
</evidence>
<organism evidence="5 6">
    <name type="scientific">Dokdonia pacifica</name>
    <dbReference type="NCBI Taxonomy" id="1627892"/>
    <lineage>
        <taxon>Bacteria</taxon>
        <taxon>Pseudomonadati</taxon>
        <taxon>Bacteroidota</taxon>
        <taxon>Flavobacteriia</taxon>
        <taxon>Flavobacteriales</taxon>
        <taxon>Flavobacteriaceae</taxon>
        <taxon>Dokdonia</taxon>
    </lineage>
</organism>
<dbReference type="PRINTS" id="PR00111">
    <property type="entry name" value="ABHYDROLASE"/>
</dbReference>
<dbReference type="GO" id="GO:0016020">
    <property type="term" value="C:membrane"/>
    <property type="evidence" value="ECO:0007669"/>
    <property type="project" value="TreeGrafter"/>
</dbReference>
<dbReference type="InterPro" id="IPR029058">
    <property type="entry name" value="AB_hydrolase_fold"/>
</dbReference>
<dbReference type="GO" id="GO:0008233">
    <property type="term" value="F:peptidase activity"/>
    <property type="evidence" value="ECO:0007669"/>
    <property type="project" value="InterPro"/>
</dbReference>
<dbReference type="AlphaFoldDB" id="A0A238WQE5"/>
<dbReference type="PANTHER" id="PTHR43798:SF33">
    <property type="entry name" value="HYDROLASE, PUTATIVE (AFU_ORTHOLOGUE AFUA_2G14860)-RELATED"/>
    <property type="match status" value="1"/>
</dbReference>
<evidence type="ECO:0000313" key="6">
    <source>
        <dbReference type="Proteomes" id="UP000198379"/>
    </source>
</evidence>
<accession>A0A238WQE5</accession>
<name>A0A238WQE5_9FLAO</name>
<dbReference type="GO" id="GO:0006508">
    <property type="term" value="P:proteolysis"/>
    <property type="evidence" value="ECO:0007669"/>
    <property type="project" value="InterPro"/>
</dbReference>
<dbReference type="EMBL" id="FZNY01000001">
    <property type="protein sequence ID" value="SNR48628.1"/>
    <property type="molecule type" value="Genomic_DNA"/>
</dbReference>
<comment type="similarity">
    <text evidence="1">Belongs to the peptidase S33 family.</text>
</comment>
<protein>
    <submittedName>
        <fullName evidence="5">Proline iminopeptidase</fullName>
    </submittedName>
</protein>
<dbReference type="InterPro" id="IPR002410">
    <property type="entry name" value="Peptidase_S33"/>
</dbReference>
<reference evidence="5 6" key="1">
    <citation type="submission" date="2017-06" db="EMBL/GenBank/DDBJ databases">
        <authorList>
            <person name="Kim H.J."/>
            <person name="Triplett B.A."/>
        </authorList>
    </citation>
    <scope>NUCLEOTIDE SEQUENCE [LARGE SCALE GENOMIC DNA]</scope>
    <source>
        <strain evidence="5 6">DSM 25597</strain>
    </source>
</reference>
<dbReference type="Gene3D" id="3.40.50.1820">
    <property type="entry name" value="alpha/beta hydrolase"/>
    <property type="match status" value="1"/>
</dbReference>
<gene>
    <name evidence="5" type="ORF">SAMN06265376_1011314</name>
</gene>